<evidence type="ECO:0000256" key="4">
    <source>
        <dbReference type="ARBA" id="ARBA00022723"/>
    </source>
</evidence>
<name>A0A8J2QB68_9BILA</name>
<dbReference type="InterPro" id="IPR005024">
    <property type="entry name" value="Snf7_fam"/>
</dbReference>
<dbReference type="PANTHER" id="PTHR16515:SF57">
    <property type="entry name" value="ZINC FINGER PROTEIN 154-LIKE"/>
    <property type="match status" value="1"/>
</dbReference>
<evidence type="ECO:0000313" key="12">
    <source>
        <dbReference type="Proteomes" id="UP000746747"/>
    </source>
</evidence>
<comment type="function">
    <text evidence="1">May be involved in transcriptional regulation.</text>
</comment>
<dbReference type="Proteomes" id="UP000746747">
    <property type="component" value="Unassembled WGS sequence"/>
</dbReference>
<dbReference type="PANTHER" id="PTHR16515">
    <property type="entry name" value="PR DOMAIN ZINC FINGER PROTEIN"/>
    <property type="match status" value="1"/>
</dbReference>
<dbReference type="FunFam" id="3.30.160.60:FF:000086">
    <property type="entry name" value="transcription factor E4F1 isoform X1"/>
    <property type="match status" value="1"/>
</dbReference>
<dbReference type="FunFam" id="3.30.160.60:FF:001527">
    <property type="entry name" value="Zinc finger protein"/>
    <property type="match status" value="1"/>
</dbReference>
<dbReference type="Pfam" id="PF00096">
    <property type="entry name" value="zf-C2H2"/>
    <property type="match status" value="6"/>
</dbReference>
<dbReference type="FunFam" id="3.30.160.60:FF:000624">
    <property type="entry name" value="zinc finger protein 697"/>
    <property type="match status" value="1"/>
</dbReference>
<dbReference type="GO" id="GO:0005634">
    <property type="term" value="C:nucleus"/>
    <property type="evidence" value="ECO:0007669"/>
    <property type="project" value="UniProtKB-SubCell"/>
</dbReference>
<accession>A0A8J2QB68</accession>
<dbReference type="PROSITE" id="PS00028">
    <property type="entry name" value="ZINC_FINGER_C2H2_1"/>
    <property type="match status" value="6"/>
</dbReference>
<evidence type="ECO:0000313" key="11">
    <source>
        <dbReference type="EMBL" id="CAG9540279.1"/>
    </source>
</evidence>
<dbReference type="FunFam" id="3.30.160.60:FF:002343">
    <property type="entry name" value="Zinc finger protein 33A"/>
    <property type="match status" value="1"/>
</dbReference>
<dbReference type="SUPFAM" id="SSF57667">
    <property type="entry name" value="beta-beta-alpha zinc fingers"/>
    <property type="match status" value="4"/>
</dbReference>
<keyword evidence="8" id="KW-0539">Nucleus</keyword>
<keyword evidence="6 9" id="KW-0863">Zinc-finger</keyword>
<feature type="domain" description="C2H2-type" evidence="10">
    <location>
        <begin position="95"/>
        <end position="122"/>
    </location>
</feature>
<dbReference type="Gene3D" id="3.30.160.60">
    <property type="entry name" value="Classic Zinc Finger"/>
    <property type="match status" value="7"/>
</dbReference>
<dbReference type="FunFam" id="3.30.160.60:FF:000634">
    <property type="entry name" value="Zinc finger X-chromosomal protein"/>
    <property type="match status" value="1"/>
</dbReference>
<keyword evidence="5" id="KW-0677">Repeat</keyword>
<evidence type="ECO:0000256" key="9">
    <source>
        <dbReference type="PROSITE-ProRule" id="PRU00042"/>
    </source>
</evidence>
<evidence type="ECO:0000256" key="7">
    <source>
        <dbReference type="ARBA" id="ARBA00022833"/>
    </source>
</evidence>
<dbReference type="EMBL" id="CAKAEH010001927">
    <property type="protein sequence ID" value="CAG9540279.1"/>
    <property type="molecule type" value="Genomic_DNA"/>
</dbReference>
<feature type="domain" description="C2H2-type" evidence="10">
    <location>
        <begin position="180"/>
        <end position="207"/>
    </location>
</feature>
<evidence type="ECO:0000256" key="6">
    <source>
        <dbReference type="ARBA" id="ARBA00022771"/>
    </source>
</evidence>
<dbReference type="AlphaFoldDB" id="A0A8J2QB68"/>
<evidence type="ECO:0000256" key="8">
    <source>
        <dbReference type="ARBA" id="ARBA00023242"/>
    </source>
</evidence>
<keyword evidence="4" id="KW-0479">Metal-binding</keyword>
<evidence type="ECO:0000256" key="2">
    <source>
        <dbReference type="ARBA" id="ARBA00004123"/>
    </source>
</evidence>
<comment type="caution">
    <text evidence="11">The sequence shown here is derived from an EMBL/GenBank/DDBJ whole genome shotgun (WGS) entry which is preliminary data.</text>
</comment>
<feature type="domain" description="C2H2-type" evidence="10">
    <location>
        <begin position="11"/>
        <end position="38"/>
    </location>
</feature>
<evidence type="ECO:0000256" key="1">
    <source>
        <dbReference type="ARBA" id="ARBA00003767"/>
    </source>
</evidence>
<dbReference type="GO" id="GO:0008270">
    <property type="term" value="F:zinc ion binding"/>
    <property type="evidence" value="ECO:0007669"/>
    <property type="project" value="UniProtKB-KW"/>
</dbReference>
<feature type="domain" description="C2H2-type" evidence="10">
    <location>
        <begin position="67"/>
        <end position="94"/>
    </location>
</feature>
<evidence type="ECO:0000256" key="5">
    <source>
        <dbReference type="ARBA" id="ARBA00022737"/>
    </source>
</evidence>
<gene>
    <name evidence="11" type="ORF">CJOHNSTONI_LOCUS9810</name>
</gene>
<proteinExistence type="inferred from homology"/>
<dbReference type="Gene3D" id="6.10.140.1230">
    <property type="match status" value="1"/>
</dbReference>
<feature type="domain" description="C2H2-type" evidence="10">
    <location>
        <begin position="39"/>
        <end position="66"/>
    </location>
</feature>
<dbReference type="Pfam" id="PF03357">
    <property type="entry name" value="Snf7"/>
    <property type="match status" value="1"/>
</dbReference>
<evidence type="ECO:0000256" key="3">
    <source>
        <dbReference type="ARBA" id="ARBA00006190"/>
    </source>
</evidence>
<sequence length="391" mass="45440">ASGSKANEKRYKCEVCGKQFGYLGTLKRHKVIHTGEKNYICKVCNKAFQRSENLKSHQLMHGSVRPFECYLCNETFKRSDGLRMHQVTHGNERPFECYVCNKTFKRPDGLRVHQVTHGKERPFKCEVCDKTFNQNSNLKKHQVTTHGSKQLLEFDVYNKTFETPGSLKRHQSTHENERPFKCEICGRNFTQKGDLNRHMKVHKSSDEKLYSTFARPLESLIAHVTFEWSFVSMHQLLALHIVASFQRFIEYRTYTEKQDHIHIPLFARRTTAKQALRNSMTGEFAVIEQKVVEQLKNGNEVLKRMNQMISVDDIERIMDETKEAAEFQEEISNMLCGKLGEDDLEEVEKEFAQLIGEKGELNLPEVPSVPLPMKTPVKIKERRERVALEAS</sequence>
<feature type="non-terminal residue" evidence="11">
    <location>
        <position position="1"/>
    </location>
</feature>
<comment type="similarity">
    <text evidence="3">Belongs to the SNF7 family.</text>
</comment>
<dbReference type="InterPro" id="IPR013087">
    <property type="entry name" value="Znf_C2H2_type"/>
</dbReference>
<dbReference type="InterPro" id="IPR050331">
    <property type="entry name" value="Zinc_finger"/>
</dbReference>
<feature type="domain" description="C2H2-type" evidence="10">
    <location>
        <begin position="123"/>
        <end position="151"/>
    </location>
</feature>
<protein>
    <recommendedName>
        <fullName evidence="10">C2H2-type domain-containing protein</fullName>
    </recommendedName>
</protein>
<dbReference type="GO" id="GO:0007034">
    <property type="term" value="P:vacuolar transport"/>
    <property type="evidence" value="ECO:0007669"/>
    <property type="project" value="InterPro"/>
</dbReference>
<evidence type="ECO:0000259" key="10">
    <source>
        <dbReference type="PROSITE" id="PS50157"/>
    </source>
</evidence>
<dbReference type="InterPro" id="IPR036236">
    <property type="entry name" value="Znf_C2H2_sf"/>
</dbReference>
<reference evidence="11" key="1">
    <citation type="submission" date="2021-09" db="EMBL/GenBank/DDBJ databases">
        <authorList>
            <consortium name="Pathogen Informatics"/>
        </authorList>
    </citation>
    <scope>NUCLEOTIDE SEQUENCE</scope>
</reference>
<keyword evidence="12" id="KW-1185">Reference proteome</keyword>
<organism evidence="11 12">
    <name type="scientific">Cercopithifilaria johnstoni</name>
    <dbReference type="NCBI Taxonomy" id="2874296"/>
    <lineage>
        <taxon>Eukaryota</taxon>
        <taxon>Metazoa</taxon>
        <taxon>Ecdysozoa</taxon>
        <taxon>Nematoda</taxon>
        <taxon>Chromadorea</taxon>
        <taxon>Rhabditida</taxon>
        <taxon>Spirurina</taxon>
        <taxon>Spiruromorpha</taxon>
        <taxon>Filarioidea</taxon>
        <taxon>Onchocercidae</taxon>
        <taxon>Cercopithifilaria</taxon>
    </lineage>
</organism>
<keyword evidence="7" id="KW-0862">Zinc</keyword>
<comment type="subcellular location">
    <subcellularLocation>
        <location evidence="2">Nucleus</location>
    </subcellularLocation>
</comment>
<dbReference type="OrthoDB" id="40579at2759"/>
<dbReference type="GO" id="GO:0010468">
    <property type="term" value="P:regulation of gene expression"/>
    <property type="evidence" value="ECO:0007669"/>
    <property type="project" value="TreeGrafter"/>
</dbReference>
<dbReference type="SMART" id="SM00355">
    <property type="entry name" value="ZnF_C2H2"/>
    <property type="match status" value="6"/>
</dbReference>
<dbReference type="PROSITE" id="PS50157">
    <property type="entry name" value="ZINC_FINGER_C2H2_2"/>
    <property type="match status" value="6"/>
</dbReference>